<dbReference type="Proteomes" id="UP001592531">
    <property type="component" value="Unassembled WGS sequence"/>
</dbReference>
<evidence type="ECO:0000256" key="1">
    <source>
        <dbReference type="SAM" id="MobiDB-lite"/>
    </source>
</evidence>
<feature type="compositionally biased region" description="Low complexity" evidence="1">
    <location>
        <begin position="121"/>
        <end position="145"/>
    </location>
</feature>
<keyword evidence="2" id="KW-0812">Transmembrane</keyword>
<dbReference type="RefSeq" id="WP_380534096.1">
    <property type="nucleotide sequence ID" value="NZ_JBHFAB010000005.1"/>
</dbReference>
<evidence type="ECO:0000313" key="3">
    <source>
        <dbReference type="EMBL" id="MFC1416664.1"/>
    </source>
</evidence>
<dbReference type="EMBL" id="JBHFAB010000005">
    <property type="protein sequence ID" value="MFC1416664.1"/>
    <property type="molecule type" value="Genomic_DNA"/>
</dbReference>
<keyword evidence="2" id="KW-1133">Transmembrane helix</keyword>
<feature type="transmembrane region" description="Helical" evidence="2">
    <location>
        <begin position="69"/>
        <end position="88"/>
    </location>
</feature>
<accession>A0ABV6VSE1</accession>
<evidence type="ECO:0000256" key="2">
    <source>
        <dbReference type="SAM" id="Phobius"/>
    </source>
</evidence>
<comment type="caution">
    <text evidence="3">The sequence shown here is derived from an EMBL/GenBank/DDBJ whole genome shotgun (WGS) entry which is preliminary data.</text>
</comment>
<feature type="compositionally biased region" description="Pro residues" evidence="1">
    <location>
        <begin position="109"/>
        <end position="120"/>
    </location>
</feature>
<protein>
    <submittedName>
        <fullName evidence="3">Uncharacterized protein</fullName>
    </submittedName>
</protein>
<keyword evidence="4" id="KW-1185">Reference proteome</keyword>
<sequence length="145" mass="15662">MSGDPVNIDFSNQPLFSWYVVLLAVSGVVLVGLSLVPTGRTGMRIFNALVGIAFLGYGFYLGFVFDGGTYIIFFKAFIVPVLLIANTVKSYAARRSSRAEAAALRAPQVPYPYPQHPQYPRPRQAQAQQAQQPQAAGAPVADVQG</sequence>
<organism evidence="3 4">
    <name type="scientific">Streptacidiphilus cavernicola</name>
    <dbReference type="NCBI Taxonomy" id="3342716"/>
    <lineage>
        <taxon>Bacteria</taxon>
        <taxon>Bacillati</taxon>
        <taxon>Actinomycetota</taxon>
        <taxon>Actinomycetes</taxon>
        <taxon>Kitasatosporales</taxon>
        <taxon>Streptomycetaceae</taxon>
        <taxon>Streptacidiphilus</taxon>
    </lineage>
</organism>
<evidence type="ECO:0000313" key="4">
    <source>
        <dbReference type="Proteomes" id="UP001592531"/>
    </source>
</evidence>
<name>A0ABV6VSE1_9ACTN</name>
<reference evidence="3 4" key="1">
    <citation type="submission" date="2024-09" db="EMBL/GenBank/DDBJ databases">
        <authorList>
            <person name="Lee S.D."/>
        </authorList>
    </citation>
    <scope>NUCLEOTIDE SEQUENCE [LARGE SCALE GENOMIC DNA]</scope>
    <source>
        <strain evidence="3 4">N8-3</strain>
    </source>
</reference>
<proteinExistence type="predicted"/>
<feature type="transmembrane region" description="Helical" evidence="2">
    <location>
        <begin position="16"/>
        <end position="36"/>
    </location>
</feature>
<feature type="region of interest" description="Disordered" evidence="1">
    <location>
        <begin position="109"/>
        <end position="145"/>
    </location>
</feature>
<gene>
    <name evidence="3" type="ORF">ACEZDE_08420</name>
</gene>
<feature type="transmembrane region" description="Helical" evidence="2">
    <location>
        <begin position="45"/>
        <end position="63"/>
    </location>
</feature>
<keyword evidence="2" id="KW-0472">Membrane</keyword>